<feature type="compositionally biased region" description="Polar residues" evidence="1">
    <location>
        <begin position="322"/>
        <end position="348"/>
    </location>
</feature>
<feature type="compositionally biased region" description="Polar residues" evidence="1">
    <location>
        <begin position="190"/>
        <end position="199"/>
    </location>
</feature>
<name>A0A5C3NM74_9AGAM</name>
<feature type="region of interest" description="Disordered" evidence="1">
    <location>
        <begin position="249"/>
        <end position="277"/>
    </location>
</feature>
<feature type="region of interest" description="Disordered" evidence="1">
    <location>
        <begin position="189"/>
        <end position="208"/>
    </location>
</feature>
<evidence type="ECO:0000256" key="3">
    <source>
        <dbReference type="SAM" id="SignalP"/>
    </source>
</evidence>
<dbReference type="EMBL" id="ML213503">
    <property type="protein sequence ID" value="TFK57566.1"/>
    <property type="molecule type" value="Genomic_DNA"/>
</dbReference>
<feature type="signal peptide" evidence="3">
    <location>
        <begin position="1"/>
        <end position="21"/>
    </location>
</feature>
<proteinExistence type="predicted"/>
<dbReference type="AlphaFoldDB" id="A0A5C3NM74"/>
<dbReference type="OrthoDB" id="3245657at2759"/>
<evidence type="ECO:0000256" key="1">
    <source>
        <dbReference type="SAM" id="MobiDB-lite"/>
    </source>
</evidence>
<keyword evidence="5" id="KW-1185">Reference proteome</keyword>
<sequence>MPARRWILAGLLLQLSLRVLGVLTNVTVDDTDGDSLTGAQVSYSPADAWNVGQECVGCTAHPDPNQTYMGTWHDTTFIPATSATPTSNIVSLSVPFNGSALYVFCILTFTADHPAGNSDMQFWIDNDIVGFFELPANGSANYVYSFPVYVNESIEAGSHTFRLEAGHNNTKSIVIFDYLQYTYDDGTRASPDSSRTSRQGSHHSNSNGSNLSRKLIIIIAVVVSLLGVLLIAIAVVLFIYLRRRRRKKAADTARSPTNSTTPVFPREGPGDRWIARHPNAKPLPPLITDGWIHVSPPPSTRRVNREQQPSWLRSDPYPTAASAYSSPVTPTTGTAESYSSRFTSQPRTASRPLPTPVSAPPSPTDARSVYMPPVSPFLSLSGGGSLTRSNTRATLGTIASSIAPYSDPRSTHEDGVESESDFSTARHGAGPVSTITEHSEPASLVGSQPPSYHDSWARTEKPARGVWF</sequence>
<feature type="transmembrane region" description="Helical" evidence="2">
    <location>
        <begin position="215"/>
        <end position="241"/>
    </location>
</feature>
<feature type="region of interest" description="Disordered" evidence="1">
    <location>
        <begin position="292"/>
        <end position="366"/>
    </location>
</feature>
<feature type="region of interest" description="Disordered" evidence="1">
    <location>
        <begin position="404"/>
        <end position="456"/>
    </location>
</feature>
<dbReference type="Proteomes" id="UP000305948">
    <property type="component" value="Unassembled WGS sequence"/>
</dbReference>
<gene>
    <name evidence="4" type="ORF">OE88DRAFT_1641182</name>
</gene>
<keyword evidence="2" id="KW-0812">Transmembrane</keyword>
<accession>A0A5C3NM74</accession>
<reference evidence="4 5" key="1">
    <citation type="journal article" date="2019" name="Nat. Ecol. Evol.">
        <title>Megaphylogeny resolves global patterns of mushroom evolution.</title>
        <authorList>
            <person name="Varga T."/>
            <person name="Krizsan K."/>
            <person name="Foldi C."/>
            <person name="Dima B."/>
            <person name="Sanchez-Garcia M."/>
            <person name="Sanchez-Ramirez S."/>
            <person name="Szollosi G.J."/>
            <person name="Szarkandi J.G."/>
            <person name="Papp V."/>
            <person name="Albert L."/>
            <person name="Andreopoulos W."/>
            <person name="Angelini C."/>
            <person name="Antonin V."/>
            <person name="Barry K.W."/>
            <person name="Bougher N.L."/>
            <person name="Buchanan P."/>
            <person name="Buyck B."/>
            <person name="Bense V."/>
            <person name="Catcheside P."/>
            <person name="Chovatia M."/>
            <person name="Cooper J."/>
            <person name="Damon W."/>
            <person name="Desjardin D."/>
            <person name="Finy P."/>
            <person name="Geml J."/>
            <person name="Haridas S."/>
            <person name="Hughes K."/>
            <person name="Justo A."/>
            <person name="Karasinski D."/>
            <person name="Kautmanova I."/>
            <person name="Kiss B."/>
            <person name="Kocsube S."/>
            <person name="Kotiranta H."/>
            <person name="LaButti K.M."/>
            <person name="Lechner B.E."/>
            <person name="Liimatainen K."/>
            <person name="Lipzen A."/>
            <person name="Lukacs Z."/>
            <person name="Mihaltcheva S."/>
            <person name="Morgado L.N."/>
            <person name="Niskanen T."/>
            <person name="Noordeloos M.E."/>
            <person name="Ohm R.A."/>
            <person name="Ortiz-Santana B."/>
            <person name="Ovrebo C."/>
            <person name="Racz N."/>
            <person name="Riley R."/>
            <person name="Savchenko A."/>
            <person name="Shiryaev A."/>
            <person name="Soop K."/>
            <person name="Spirin V."/>
            <person name="Szebenyi C."/>
            <person name="Tomsovsky M."/>
            <person name="Tulloss R.E."/>
            <person name="Uehling J."/>
            <person name="Grigoriev I.V."/>
            <person name="Vagvolgyi C."/>
            <person name="Papp T."/>
            <person name="Martin F.M."/>
            <person name="Miettinen O."/>
            <person name="Hibbett D.S."/>
            <person name="Nagy L.G."/>
        </authorList>
    </citation>
    <scope>NUCLEOTIDE SEQUENCE [LARGE SCALE GENOMIC DNA]</scope>
    <source>
        <strain evidence="4 5">OMC1185</strain>
    </source>
</reference>
<organism evidence="4 5">
    <name type="scientific">Heliocybe sulcata</name>
    <dbReference type="NCBI Taxonomy" id="5364"/>
    <lineage>
        <taxon>Eukaryota</taxon>
        <taxon>Fungi</taxon>
        <taxon>Dikarya</taxon>
        <taxon>Basidiomycota</taxon>
        <taxon>Agaricomycotina</taxon>
        <taxon>Agaricomycetes</taxon>
        <taxon>Gloeophyllales</taxon>
        <taxon>Gloeophyllaceae</taxon>
        <taxon>Heliocybe</taxon>
    </lineage>
</organism>
<evidence type="ECO:0000256" key="2">
    <source>
        <dbReference type="SAM" id="Phobius"/>
    </source>
</evidence>
<feature type="compositionally biased region" description="Pro residues" evidence="1">
    <location>
        <begin position="353"/>
        <end position="363"/>
    </location>
</feature>
<protein>
    <submittedName>
        <fullName evidence="4">Uncharacterized protein</fullName>
    </submittedName>
</protein>
<keyword evidence="2" id="KW-0472">Membrane</keyword>
<keyword evidence="2" id="KW-1133">Transmembrane helix</keyword>
<feature type="chain" id="PRO_5022742055" evidence="3">
    <location>
        <begin position="22"/>
        <end position="468"/>
    </location>
</feature>
<keyword evidence="3" id="KW-0732">Signal</keyword>
<evidence type="ECO:0000313" key="4">
    <source>
        <dbReference type="EMBL" id="TFK57566.1"/>
    </source>
</evidence>
<evidence type="ECO:0000313" key="5">
    <source>
        <dbReference type="Proteomes" id="UP000305948"/>
    </source>
</evidence>
<dbReference type="STRING" id="5364.A0A5C3NM74"/>